<dbReference type="Pfam" id="PF00672">
    <property type="entry name" value="HAMP"/>
    <property type="match status" value="1"/>
</dbReference>
<keyword evidence="7 14" id="KW-0418">Kinase</keyword>
<dbReference type="SMART" id="SM00388">
    <property type="entry name" value="HisKA"/>
    <property type="match status" value="1"/>
</dbReference>
<reference evidence="14 15" key="1">
    <citation type="submission" date="2022-10" db="EMBL/GenBank/DDBJ databases">
        <title>Luteolibacter arcticus strain CCTCC AB 2014275, whole genome shotgun sequencing project.</title>
        <authorList>
            <person name="Zhao G."/>
            <person name="Shen L."/>
        </authorList>
    </citation>
    <scope>NUCLEOTIDE SEQUENCE [LARGE SCALE GENOMIC DNA]</scope>
    <source>
        <strain evidence="14 15">CCTCC AB 2014275</strain>
    </source>
</reference>
<dbReference type="Gene3D" id="6.10.340.10">
    <property type="match status" value="1"/>
</dbReference>
<dbReference type="SMART" id="SM00304">
    <property type="entry name" value="HAMP"/>
    <property type="match status" value="1"/>
</dbReference>
<evidence type="ECO:0000313" key="15">
    <source>
        <dbReference type="Proteomes" id="UP001320876"/>
    </source>
</evidence>
<protein>
    <recommendedName>
        <fullName evidence="3">histidine kinase</fullName>
        <ecNumber evidence="3">2.7.13.3</ecNumber>
    </recommendedName>
</protein>
<dbReference type="Pfam" id="PF02518">
    <property type="entry name" value="HATPase_c"/>
    <property type="match status" value="1"/>
</dbReference>
<evidence type="ECO:0000313" key="14">
    <source>
        <dbReference type="EMBL" id="MCW1923391.1"/>
    </source>
</evidence>
<keyword evidence="8 11" id="KW-1133">Transmembrane helix</keyword>
<keyword evidence="4" id="KW-0597">Phosphoprotein</keyword>
<organism evidence="14 15">
    <name type="scientific">Luteolibacter arcticus</name>
    <dbReference type="NCBI Taxonomy" id="1581411"/>
    <lineage>
        <taxon>Bacteria</taxon>
        <taxon>Pseudomonadati</taxon>
        <taxon>Verrucomicrobiota</taxon>
        <taxon>Verrucomicrobiia</taxon>
        <taxon>Verrucomicrobiales</taxon>
        <taxon>Verrucomicrobiaceae</taxon>
        <taxon>Luteolibacter</taxon>
    </lineage>
</organism>
<evidence type="ECO:0000256" key="11">
    <source>
        <dbReference type="SAM" id="Phobius"/>
    </source>
</evidence>
<dbReference type="PROSITE" id="PS50885">
    <property type="entry name" value="HAMP"/>
    <property type="match status" value="1"/>
</dbReference>
<dbReference type="EC" id="2.7.13.3" evidence="3"/>
<dbReference type="SUPFAM" id="SSF55874">
    <property type="entry name" value="ATPase domain of HSP90 chaperone/DNA topoisomerase II/histidine kinase"/>
    <property type="match status" value="1"/>
</dbReference>
<comment type="catalytic activity">
    <reaction evidence="1">
        <text>ATP + protein L-histidine = ADP + protein N-phospho-L-histidine.</text>
        <dbReference type="EC" id="2.7.13.3"/>
    </reaction>
</comment>
<comment type="caution">
    <text evidence="14">The sequence shown here is derived from an EMBL/GenBank/DDBJ whole genome shotgun (WGS) entry which is preliminary data.</text>
</comment>
<dbReference type="PROSITE" id="PS50109">
    <property type="entry name" value="HIS_KIN"/>
    <property type="match status" value="1"/>
</dbReference>
<dbReference type="GO" id="GO:0016301">
    <property type="term" value="F:kinase activity"/>
    <property type="evidence" value="ECO:0007669"/>
    <property type="project" value="UniProtKB-KW"/>
</dbReference>
<evidence type="ECO:0000259" key="12">
    <source>
        <dbReference type="PROSITE" id="PS50109"/>
    </source>
</evidence>
<dbReference type="SMART" id="SM00387">
    <property type="entry name" value="HATPase_c"/>
    <property type="match status" value="1"/>
</dbReference>
<sequence length="450" mass="49505">MKRWSLKVKVGVYAALLAVVALAVGAAVLMPVLYYHQVAQLDESLKNDADELLRDLQNFRGAPVDPRRPLSAKFIPLSLRGRYLIIEGPEHQFLYQSPNLRGMYMPGHDGKMRTIELFGRNCRVGSWQEGPYHVHIGTRLGTIEGFQRDLRRGILMSLPVVGLVVFLGGHLLGRRAVAPVAKLGEAAERISAAAPDERLPMPPANDEIARLTEVLNRTFDRLQTSYQAATRFSADASHQLKTPVTVLRAGLDELSRNGGLSVAQAAEVDVLRQQTRRLTALIEDLLLLAQVDAGRLVLEAEEIDLAPLIAAASDDLQTLVADRDITLEESVPDTLPAKADGRRVSLVLQNLVENAAKYTPSGGKVRLSARRDTGWVAVSMANTCPPIPEEAREEIFERFRRGPAVGENVRGYGLGLNIARELVRAHGGDLELKRSDADWTEFEFRVPDGS</sequence>
<dbReference type="CDD" id="cd06225">
    <property type="entry name" value="HAMP"/>
    <property type="match status" value="1"/>
</dbReference>
<dbReference type="SUPFAM" id="SSF158472">
    <property type="entry name" value="HAMP domain-like"/>
    <property type="match status" value="1"/>
</dbReference>
<feature type="domain" description="HAMP" evidence="13">
    <location>
        <begin position="174"/>
        <end position="227"/>
    </location>
</feature>
<comment type="subcellular location">
    <subcellularLocation>
        <location evidence="2">Membrane</location>
    </subcellularLocation>
</comment>
<dbReference type="PANTHER" id="PTHR45436:SF5">
    <property type="entry name" value="SENSOR HISTIDINE KINASE TRCS"/>
    <property type="match status" value="1"/>
</dbReference>
<dbReference type="InterPro" id="IPR004358">
    <property type="entry name" value="Sig_transdc_His_kin-like_C"/>
</dbReference>
<feature type="domain" description="Histidine kinase" evidence="12">
    <location>
        <begin position="235"/>
        <end position="450"/>
    </location>
</feature>
<evidence type="ECO:0000256" key="7">
    <source>
        <dbReference type="ARBA" id="ARBA00022777"/>
    </source>
</evidence>
<accession>A0ABT3GIS7</accession>
<keyword evidence="15" id="KW-1185">Reference proteome</keyword>
<feature type="transmembrane region" description="Helical" evidence="11">
    <location>
        <begin position="12"/>
        <end position="35"/>
    </location>
</feature>
<keyword evidence="5" id="KW-0808">Transferase</keyword>
<evidence type="ECO:0000256" key="2">
    <source>
        <dbReference type="ARBA" id="ARBA00004370"/>
    </source>
</evidence>
<dbReference type="PRINTS" id="PR00344">
    <property type="entry name" value="BCTRLSENSOR"/>
</dbReference>
<evidence type="ECO:0000256" key="6">
    <source>
        <dbReference type="ARBA" id="ARBA00022692"/>
    </source>
</evidence>
<keyword evidence="6 11" id="KW-0812">Transmembrane</keyword>
<evidence type="ECO:0000256" key="1">
    <source>
        <dbReference type="ARBA" id="ARBA00000085"/>
    </source>
</evidence>
<evidence type="ECO:0000256" key="3">
    <source>
        <dbReference type="ARBA" id="ARBA00012438"/>
    </source>
</evidence>
<dbReference type="Gene3D" id="3.30.565.10">
    <property type="entry name" value="Histidine kinase-like ATPase, C-terminal domain"/>
    <property type="match status" value="1"/>
</dbReference>
<evidence type="ECO:0000256" key="4">
    <source>
        <dbReference type="ARBA" id="ARBA00022553"/>
    </source>
</evidence>
<evidence type="ECO:0000256" key="9">
    <source>
        <dbReference type="ARBA" id="ARBA00023012"/>
    </source>
</evidence>
<dbReference type="InterPro" id="IPR003660">
    <property type="entry name" value="HAMP_dom"/>
</dbReference>
<dbReference type="InterPro" id="IPR005467">
    <property type="entry name" value="His_kinase_dom"/>
</dbReference>
<dbReference type="PANTHER" id="PTHR45436">
    <property type="entry name" value="SENSOR HISTIDINE KINASE YKOH"/>
    <property type="match status" value="1"/>
</dbReference>
<dbReference type="Proteomes" id="UP001320876">
    <property type="component" value="Unassembled WGS sequence"/>
</dbReference>
<gene>
    <name evidence="14" type="ORF">OKA05_12570</name>
</gene>
<evidence type="ECO:0000256" key="8">
    <source>
        <dbReference type="ARBA" id="ARBA00022989"/>
    </source>
</evidence>
<name>A0ABT3GIS7_9BACT</name>
<evidence type="ECO:0000256" key="5">
    <source>
        <dbReference type="ARBA" id="ARBA00022679"/>
    </source>
</evidence>
<dbReference type="SUPFAM" id="SSF47384">
    <property type="entry name" value="Homodimeric domain of signal transducing histidine kinase"/>
    <property type="match status" value="1"/>
</dbReference>
<proteinExistence type="predicted"/>
<keyword evidence="10 11" id="KW-0472">Membrane</keyword>
<dbReference type="CDD" id="cd00082">
    <property type="entry name" value="HisKA"/>
    <property type="match status" value="1"/>
</dbReference>
<dbReference type="RefSeq" id="WP_264487496.1">
    <property type="nucleotide sequence ID" value="NZ_JAPDDT010000004.1"/>
</dbReference>
<dbReference type="CDD" id="cd00075">
    <property type="entry name" value="HATPase"/>
    <property type="match status" value="1"/>
</dbReference>
<evidence type="ECO:0000256" key="10">
    <source>
        <dbReference type="ARBA" id="ARBA00023136"/>
    </source>
</evidence>
<dbReference type="InterPro" id="IPR036097">
    <property type="entry name" value="HisK_dim/P_sf"/>
</dbReference>
<keyword evidence="9" id="KW-0902">Two-component regulatory system</keyword>
<dbReference type="InterPro" id="IPR036890">
    <property type="entry name" value="HATPase_C_sf"/>
</dbReference>
<evidence type="ECO:0000259" key="13">
    <source>
        <dbReference type="PROSITE" id="PS50885"/>
    </source>
</evidence>
<dbReference type="InterPro" id="IPR003594">
    <property type="entry name" value="HATPase_dom"/>
</dbReference>
<dbReference type="EMBL" id="JAPDDT010000004">
    <property type="protein sequence ID" value="MCW1923391.1"/>
    <property type="molecule type" value="Genomic_DNA"/>
</dbReference>
<dbReference type="InterPro" id="IPR003661">
    <property type="entry name" value="HisK_dim/P_dom"/>
</dbReference>
<dbReference type="Pfam" id="PF00512">
    <property type="entry name" value="HisKA"/>
    <property type="match status" value="1"/>
</dbReference>
<dbReference type="InterPro" id="IPR050428">
    <property type="entry name" value="TCS_sensor_his_kinase"/>
</dbReference>
<dbReference type="Gene3D" id="1.10.287.130">
    <property type="match status" value="1"/>
</dbReference>